<accession>A0A8J6TXE0</accession>
<gene>
    <name evidence="3" type="ORF">H9Y05_07855</name>
</gene>
<dbReference type="InterPro" id="IPR038729">
    <property type="entry name" value="Rad50/SbcC_AAA"/>
</dbReference>
<dbReference type="PANTHER" id="PTHR32114:SF2">
    <property type="entry name" value="ABC TRANSPORTER ABCH.3"/>
    <property type="match status" value="1"/>
</dbReference>
<reference evidence="3" key="1">
    <citation type="submission" date="2020-09" db="EMBL/GenBank/DDBJ databases">
        <title>Taishania pollutisoli gen. nov., sp. nov., Isolated from Tetrabromobisphenol A-Contaminated Soil.</title>
        <authorList>
            <person name="Chen Q."/>
        </authorList>
    </citation>
    <scope>NUCLEOTIDE SEQUENCE</scope>
    <source>
        <strain evidence="3">CZZ-1</strain>
    </source>
</reference>
<dbReference type="EMBL" id="JACVEL010000004">
    <property type="protein sequence ID" value="MBC9812386.1"/>
    <property type="molecule type" value="Genomic_DNA"/>
</dbReference>
<dbReference type="GO" id="GO:0016887">
    <property type="term" value="F:ATP hydrolysis activity"/>
    <property type="evidence" value="ECO:0007669"/>
    <property type="project" value="InterPro"/>
</dbReference>
<feature type="coiled-coil region" evidence="1">
    <location>
        <begin position="614"/>
        <end position="662"/>
    </location>
</feature>
<evidence type="ECO:0000313" key="4">
    <source>
        <dbReference type="Proteomes" id="UP000652681"/>
    </source>
</evidence>
<dbReference type="Proteomes" id="UP000652681">
    <property type="component" value="Unassembled WGS sequence"/>
</dbReference>
<evidence type="ECO:0000313" key="3">
    <source>
        <dbReference type="EMBL" id="MBC9812386.1"/>
    </source>
</evidence>
<dbReference type="SUPFAM" id="SSF52540">
    <property type="entry name" value="P-loop containing nucleoside triphosphate hydrolases"/>
    <property type="match status" value="1"/>
</dbReference>
<name>A0A8J6TXE0_9FLAO</name>
<feature type="domain" description="Rad50/SbcC-type AAA" evidence="2">
    <location>
        <begin position="5"/>
        <end position="276"/>
    </location>
</feature>
<dbReference type="Pfam" id="PF13476">
    <property type="entry name" value="AAA_23"/>
    <property type="match status" value="1"/>
</dbReference>
<dbReference type="PANTHER" id="PTHR32114">
    <property type="entry name" value="ABC TRANSPORTER ABCH.3"/>
    <property type="match status" value="1"/>
</dbReference>
<comment type="caution">
    <text evidence="3">The sequence shown here is derived from an EMBL/GenBank/DDBJ whole genome shotgun (WGS) entry which is preliminary data.</text>
</comment>
<dbReference type="GO" id="GO:0006302">
    <property type="term" value="P:double-strand break repair"/>
    <property type="evidence" value="ECO:0007669"/>
    <property type="project" value="InterPro"/>
</dbReference>
<dbReference type="RefSeq" id="WP_216713972.1">
    <property type="nucleotide sequence ID" value="NZ_JACVEL010000004.1"/>
</dbReference>
<organism evidence="3 4">
    <name type="scientific">Taishania pollutisoli</name>
    <dbReference type="NCBI Taxonomy" id="2766479"/>
    <lineage>
        <taxon>Bacteria</taxon>
        <taxon>Pseudomonadati</taxon>
        <taxon>Bacteroidota</taxon>
        <taxon>Flavobacteriia</taxon>
        <taxon>Flavobacteriales</taxon>
        <taxon>Crocinitomicaceae</taxon>
        <taxon>Taishania</taxon>
    </lineage>
</organism>
<feature type="coiled-coil region" evidence="1">
    <location>
        <begin position="211"/>
        <end position="248"/>
    </location>
</feature>
<feature type="coiled-coil region" evidence="1">
    <location>
        <begin position="717"/>
        <end position="744"/>
    </location>
</feature>
<keyword evidence="1" id="KW-0175">Coiled coil</keyword>
<keyword evidence="4" id="KW-1185">Reference proteome</keyword>
<evidence type="ECO:0000259" key="2">
    <source>
        <dbReference type="Pfam" id="PF13476"/>
    </source>
</evidence>
<sequence>MIPISLTIKGLYSYQNEQVIDFKKLTDAQLFGIFGTVGSGKSSILEAISFALYGDTERLNKSGDNRNYNMLNLKSNELLIDFTFLNYDEQVYRFTVKGRRNSNNFDNVPAFTRSAYKLNNGSWEPIEPTADSIIGLSYENFRRTIIIPQGKFQEFLQLGDTARTNMLKEIFQLEKYEFYQQTASLERKNDAVMQELSGRLNQLGEVTEEAVKAKSETLKDLTGQHKTAKDELTKLEVEESEAASLKKQFDDRAEKQTILKTLLDRKPEIDQLEKQVAQYEYCLLHFKGLMDTETSVFENQTRKRGQLTVVSERLQGIQSQLSIDEPKLQTVTVDYNQLENRNKEKSEYETVLSIKEYEEKIVTERQNQKTFSDQLTPLNQDKETSEQLYNNQKATVATLKSEQPNFSELGDVQSWFVKMEGIRNQLSVVRQQLKDANELIDEKKSKLVECVPLELNARFAFSSFDSPSLFLTALENQEKSNVQTLKELQDQLNHAQVQTQLAAYTEQITDGAPCPLCGSYDHPNVLHIDAVSSDISELEVKISQHETENRQITLATQKLNVAISAITVQTDQTKRIIERIIELEGEEQQHLSHFTWSQFSSNNKEQFDTVRLEALGKQQELQQQEAALSSLEEKSVNAQKLYDATKEQVDTIETQIKILTGQVTTLKSQVQLLDASVYVMDTETIREKVVALVNHIANTTTEYNDLTKNIQQNQIALAAADTEKKGLESTIKELDQELENTQNLFTQRLTESAFSDKSEVETVLQTSMNAVDEKQKIATFNQQLFSAEKDVKALNQQLEGKTFDPIAYQTLKESLVAKKEMVETLNTSRIEIETQFNRLNADWNAKKQLQIDFKKLELRKANIQILKRLFTSSGFVSYISSVYLQQLCEAANERFHKLTRQQLRLEVTENNNFQVRDFLNEGRVRSIKTLSGGQTFQASLCLALALAESIPQQSRANQNFFFLDEGFGSQDKESLRIVFESLKALRQENRIVGVISHVEELQQEIDTYLTIANDPETGSWVMGSWE</sequence>
<feature type="coiled-coil region" evidence="1">
    <location>
        <begin position="419"/>
        <end position="446"/>
    </location>
</feature>
<dbReference type="AlphaFoldDB" id="A0A8J6TXE0"/>
<protein>
    <submittedName>
        <fullName evidence="3">SMC family ATPase</fullName>
    </submittedName>
</protein>
<proteinExistence type="predicted"/>
<dbReference type="InterPro" id="IPR027417">
    <property type="entry name" value="P-loop_NTPase"/>
</dbReference>
<evidence type="ECO:0000256" key="1">
    <source>
        <dbReference type="SAM" id="Coils"/>
    </source>
</evidence>
<dbReference type="Gene3D" id="3.40.50.300">
    <property type="entry name" value="P-loop containing nucleotide triphosphate hydrolases"/>
    <property type="match status" value="2"/>
</dbReference>
<feature type="coiled-coil region" evidence="1">
    <location>
        <begin position="528"/>
        <end position="555"/>
    </location>
</feature>
<dbReference type="Pfam" id="PF13558">
    <property type="entry name" value="SbcC_Walker_B"/>
    <property type="match status" value="1"/>
</dbReference>